<dbReference type="EMBL" id="BAAAPH010000003">
    <property type="protein sequence ID" value="GAA1557279.1"/>
    <property type="molecule type" value="Genomic_DNA"/>
</dbReference>
<dbReference type="InterPro" id="IPR005297">
    <property type="entry name" value="Lipoprotein_repeat"/>
</dbReference>
<dbReference type="PROSITE" id="PS51257">
    <property type="entry name" value="PROKAR_LIPOPROTEIN"/>
    <property type="match status" value="1"/>
</dbReference>
<reference evidence="3" key="1">
    <citation type="journal article" date="2019" name="Int. J. Syst. Evol. Microbiol.">
        <title>The Global Catalogue of Microorganisms (GCM) 10K type strain sequencing project: providing services to taxonomists for standard genome sequencing and annotation.</title>
        <authorList>
            <consortium name="The Broad Institute Genomics Platform"/>
            <consortium name="The Broad Institute Genome Sequencing Center for Infectious Disease"/>
            <person name="Wu L."/>
            <person name="Ma J."/>
        </authorList>
    </citation>
    <scope>NUCLEOTIDE SEQUENCE [LARGE SCALE GENOMIC DNA]</scope>
    <source>
        <strain evidence="3">JCM 15572</strain>
    </source>
</reference>
<comment type="caution">
    <text evidence="2">The sequence shown here is derived from an EMBL/GenBank/DDBJ whole genome shotgun (WGS) entry which is preliminary data.</text>
</comment>
<proteinExistence type="predicted"/>
<evidence type="ECO:0008006" key="4">
    <source>
        <dbReference type="Google" id="ProtNLM"/>
    </source>
</evidence>
<dbReference type="Pfam" id="PF03640">
    <property type="entry name" value="Lipoprotein_15"/>
    <property type="match status" value="2"/>
</dbReference>
<keyword evidence="3" id="KW-1185">Reference proteome</keyword>
<dbReference type="PANTHER" id="PTHR39335">
    <property type="entry name" value="BLL4220 PROTEIN"/>
    <property type="match status" value="1"/>
</dbReference>
<dbReference type="Proteomes" id="UP001501705">
    <property type="component" value="Unassembled WGS sequence"/>
</dbReference>
<dbReference type="RefSeq" id="WP_344232388.1">
    <property type="nucleotide sequence ID" value="NZ_BAAAPH010000003.1"/>
</dbReference>
<evidence type="ECO:0000256" key="1">
    <source>
        <dbReference type="SAM" id="MobiDB-lite"/>
    </source>
</evidence>
<feature type="region of interest" description="Disordered" evidence="1">
    <location>
        <begin position="29"/>
        <end position="52"/>
    </location>
</feature>
<evidence type="ECO:0000313" key="3">
    <source>
        <dbReference type="Proteomes" id="UP001501705"/>
    </source>
</evidence>
<feature type="compositionally biased region" description="Low complexity" evidence="1">
    <location>
        <begin position="30"/>
        <end position="52"/>
    </location>
</feature>
<sequence>MKRMGWFVGVTALGLAGLTACGGGNGYGSSGSSSSAPASQAPSSAPGSQAAGGSKLGTASVGSLGTVVVDGNGRTVYVFDKDTKNKSNCEGGCLAQWPAVAAGAGTPQLTGISPSLVGMITRSDGTKQLTINGMPIYLFARDTQAGQANGQAFGGIWWAIGPDGKKITTKASSSGNGNGY</sequence>
<name>A0ABP4NAT3_9ACTN</name>
<gene>
    <name evidence="2" type="ORF">GCM10009804_12640</name>
</gene>
<evidence type="ECO:0000313" key="2">
    <source>
        <dbReference type="EMBL" id="GAA1557279.1"/>
    </source>
</evidence>
<protein>
    <recommendedName>
        <fullName evidence="4">Lipoprotein with Yx(FWY)xxD motif</fullName>
    </recommendedName>
</protein>
<accession>A0ABP4NAT3</accession>
<organism evidence="2 3">
    <name type="scientific">Kribbella hippodromi</name>
    <dbReference type="NCBI Taxonomy" id="434347"/>
    <lineage>
        <taxon>Bacteria</taxon>
        <taxon>Bacillati</taxon>
        <taxon>Actinomycetota</taxon>
        <taxon>Actinomycetes</taxon>
        <taxon>Propionibacteriales</taxon>
        <taxon>Kribbellaceae</taxon>
        <taxon>Kribbella</taxon>
    </lineage>
</organism>
<dbReference type="PANTHER" id="PTHR39335:SF1">
    <property type="entry name" value="BLL4220 PROTEIN"/>
    <property type="match status" value="1"/>
</dbReference>